<evidence type="ECO:0000313" key="3">
    <source>
        <dbReference type="EMBL" id="BBK24176.1"/>
    </source>
</evidence>
<evidence type="ECO:0000256" key="2">
    <source>
        <dbReference type="SAM" id="SignalP"/>
    </source>
</evidence>
<feature type="signal peptide" evidence="2">
    <location>
        <begin position="1"/>
        <end position="27"/>
    </location>
</feature>
<organism evidence="3 4">
    <name type="scientific">Dialister hominis</name>
    <dbReference type="NCBI Taxonomy" id="2582419"/>
    <lineage>
        <taxon>Bacteria</taxon>
        <taxon>Bacillati</taxon>
        <taxon>Bacillota</taxon>
        <taxon>Negativicutes</taxon>
        <taxon>Veillonellales</taxon>
        <taxon>Veillonellaceae</taxon>
        <taxon>Dialister</taxon>
    </lineage>
</organism>
<dbReference type="EMBL" id="AP019697">
    <property type="protein sequence ID" value="BBK24176.1"/>
    <property type="molecule type" value="Genomic_DNA"/>
</dbReference>
<evidence type="ECO:0008006" key="5">
    <source>
        <dbReference type="Google" id="ProtNLM"/>
    </source>
</evidence>
<sequence length="136" mass="15627">MNKKIIAAAIAGLALTGALAFGTTVSAADERPMVPPEYSQKGDAWTKNNDQYSSQQIQNMKKAEQKDQKEHAKKVKKHVKKDQKQDNFEQDRNKRYEDQGIHYGQKHEKKAPKVKKEEKQDPPKAMGPDDEEWHRI</sequence>
<dbReference type="RefSeq" id="WP_022381744.1">
    <property type="nucleotide sequence ID" value="NZ_AP019697.1"/>
</dbReference>
<feature type="chain" id="PRO_5034753850" description="Acid shock protein" evidence="2">
    <location>
        <begin position="28"/>
        <end position="136"/>
    </location>
</feature>
<protein>
    <recommendedName>
        <fullName evidence="5">Acid shock protein</fullName>
    </recommendedName>
</protein>
<dbReference type="Proteomes" id="UP000320585">
    <property type="component" value="Chromosome"/>
</dbReference>
<keyword evidence="4" id="KW-1185">Reference proteome</keyword>
<feature type="region of interest" description="Disordered" evidence="1">
    <location>
        <begin position="25"/>
        <end position="136"/>
    </location>
</feature>
<evidence type="ECO:0000256" key="1">
    <source>
        <dbReference type="SAM" id="MobiDB-lite"/>
    </source>
</evidence>
<dbReference type="KEGG" id="dho:Dia5BBH33_01110"/>
<name>A0A8D5A4Y5_9FIRM</name>
<feature type="compositionally biased region" description="Polar residues" evidence="1">
    <location>
        <begin position="46"/>
        <end position="59"/>
    </location>
</feature>
<proteinExistence type="predicted"/>
<evidence type="ECO:0000313" key="4">
    <source>
        <dbReference type="Proteomes" id="UP000320585"/>
    </source>
</evidence>
<keyword evidence="2" id="KW-0732">Signal</keyword>
<feature type="compositionally biased region" description="Basic and acidic residues" evidence="1">
    <location>
        <begin position="82"/>
        <end position="100"/>
    </location>
</feature>
<feature type="compositionally biased region" description="Basic and acidic residues" evidence="1">
    <location>
        <begin position="61"/>
        <end position="70"/>
    </location>
</feature>
<reference evidence="4" key="1">
    <citation type="submission" date="2019-05" db="EMBL/GenBank/DDBJ databases">
        <title>Complete genome sequencing of Dialister sp. strain 5BBH33.</title>
        <authorList>
            <person name="Sakamoto M."/>
            <person name="Murakami T."/>
            <person name="Mori H."/>
        </authorList>
    </citation>
    <scope>NUCLEOTIDE SEQUENCE [LARGE SCALE GENOMIC DNA]</scope>
    <source>
        <strain evidence="4">5BBH33</strain>
    </source>
</reference>
<dbReference type="GeneID" id="92715329"/>
<gene>
    <name evidence="3" type="ORF">Dia5BBH33_01110</name>
</gene>
<feature type="compositionally biased region" description="Basic residues" evidence="1">
    <location>
        <begin position="71"/>
        <end position="81"/>
    </location>
</feature>
<dbReference type="AlphaFoldDB" id="A0A8D5A4Y5"/>
<accession>A0A8D5A4Y5</accession>